<name>S4NQ79_9NEOP</name>
<dbReference type="EMBL" id="GAIX01013321">
    <property type="protein sequence ID" value="JAA79239.1"/>
    <property type="molecule type" value="Transcribed_RNA"/>
</dbReference>
<reference evidence="1" key="2">
    <citation type="submission" date="2013-05" db="EMBL/GenBank/DDBJ databases">
        <authorList>
            <person name="Carter J.-M."/>
            <person name="Baker S.C."/>
            <person name="Pink R."/>
            <person name="Carter D.R.F."/>
            <person name="Collins A."/>
            <person name="Tomlin J."/>
            <person name="Gibbs M."/>
            <person name="Breuker C.J."/>
        </authorList>
    </citation>
    <scope>NUCLEOTIDE SEQUENCE</scope>
    <source>
        <tissue evidence="1">Ovary</tissue>
    </source>
</reference>
<reference evidence="1" key="1">
    <citation type="journal article" date="2013" name="BMC Genomics">
        <title>Unscrambling butterfly oogenesis.</title>
        <authorList>
            <person name="Carter J.M."/>
            <person name="Baker S.C."/>
            <person name="Pink R."/>
            <person name="Carter D.R."/>
            <person name="Collins A."/>
            <person name="Tomlin J."/>
            <person name="Gibbs M."/>
            <person name="Breuker C.J."/>
        </authorList>
    </citation>
    <scope>NUCLEOTIDE SEQUENCE</scope>
    <source>
        <tissue evidence="1">Ovary</tissue>
    </source>
</reference>
<organism evidence="1">
    <name type="scientific">Pararge aegeria</name>
    <name type="common">speckled wood butterfly</name>
    <dbReference type="NCBI Taxonomy" id="116150"/>
    <lineage>
        <taxon>Eukaryota</taxon>
        <taxon>Metazoa</taxon>
        <taxon>Ecdysozoa</taxon>
        <taxon>Arthropoda</taxon>
        <taxon>Hexapoda</taxon>
        <taxon>Insecta</taxon>
        <taxon>Pterygota</taxon>
        <taxon>Neoptera</taxon>
        <taxon>Endopterygota</taxon>
        <taxon>Lepidoptera</taxon>
        <taxon>Glossata</taxon>
        <taxon>Ditrysia</taxon>
        <taxon>Papilionoidea</taxon>
        <taxon>Nymphalidae</taxon>
        <taxon>Satyrinae</taxon>
        <taxon>Satyrini</taxon>
        <taxon>Parargina</taxon>
        <taxon>Pararge</taxon>
    </lineage>
</organism>
<proteinExistence type="predicted"/>
<protein>
    <submittedName>
        <fullName evidence="1">Uncharacterized protein</fullName>
    </submittedName>
</protein>
<evidence type="ECO:0000313" key="1">
    <source>
        <dbReference type="EMBL" id="JAA79239.1"/>
    </source>
</evidence>
<dbReference type="AlphaFoldDB" id="S4NQ79"/>
<sequence length="71" mass="8561">MYDKIRTEFKTIIRITLGPFYFDGFNTCILYERADTIQKVTEYKLLYNVTRHIDIIFFYANPNSEKFHLGI</sequence>
<accession>S4NQ79</accession>